<dbReference type="eggNOG" id="COG4997">
    <property type="taxonomic scope" value="Bacteria"/>
</dbReference>
<dbReference type="CDD" id="cd11532">
    <property type="entry name" value="NTP-PPase_COG4997"/>
    <property type="match status" value="1"/>
</dbReference>
<sequence length="110" mass="12724">MDMPVYNKLVRDRIPAIIEQAGKTFTTRILNEEEYKKELQKKAFEELEEYVQAMTDEAAIEELADVLEIVHALAACHGASIEQVEQIRVKKAEERGGFREKIFLVEVRDE</sequence>
<name>A4IPV7_GEOTN</name>
<evidence type="ECO:0008006" key="3">
    <source>
        <dbReference type="Google" id="ProtNLM"/>
    </source>
</evidence>
<reference evidence="1 2" key="1">
    <citation type="journal article" date="2007" name="Proc. Natl. Acad. Sci. U.S.A.">
        <title>Genome and proteome of long-chain alkane degrading Geobacillus thermodenitrificans NG80-2 isolated from a deep-subsurface oil reservoir.</title>
        <authorList>
            <person name="Feng L."/>
            <person name="Wang W."/>
            <person name="Cheng J."/>
            <person name="Ren Y."/>
            <person name="Zhao G."/>
            <person name="Gao C."/>
            <person name="Tang Y."/>
            <person name="Liu X."/>
            <person name="Han W."/>
            <person name="Peng X."/>
            <person name="Liu R."/>
            <person name="Wang L."/>
        </authorList>
    </citation>
    <scope>NUCLEOTIDE SEQUENCE [LARGE SCALE GENOMIC DNA]</scope>
    <source>
        <strain evidence="1 2">NG80-2</strain>
    </source>
</reference>
<proteinExistence type="predicted"/>
<dbReference type="EMBL" id="CP000557">
    <property type="protein sequence ID" value="ABO67361.1"/>
    <property type="molecule type" value="Genomic_DNA"/>
</dbReference>
<dbReference type="SUPFAM" id="SSF101386">
    <property type="entry name" value="all-alpha NTP pyrophosphatases"/>
    <property type="match status" value="1"/>
</dbReference>
<gene>
    <name evidence="1" type="ordered locus">GTNG_2009</name>
</gene>
<protein>
    <recommendedName>
        <fullName evidence="3">Phosphoribosyl-ATP pyrophosphohydrolase</fullName>
    </recommendedName>
</protein>
<accession>A4IPV7</accession>
<dbReference type="HOGENOM" id="CLU_142081_0_0_9"/>
<dbReference type="InterPro" id="IPR038735">
    <property type="entry name" value="MSMEG_1276-like_NTP-PPase_dom"/>
</dbReference>
<organism evidence="1 2">
    <name type="scientific">Geobacillus thermodenitrificans (strain NG80-2)</name>
    <dbReference type="NCBI Taxonomy" id="420246"/>
    <lineage>
        <taxon>Bacteria</taxon>
        <taxon>Bacillati</taxon>
        <taxon>Bacillota</taxon>
        <taxon>Bacilli</taxon>
        <taxon>Bacillales</taxon>
        <taxon>Anoxybacillaceae</taxon>
        <taxon>Geobacillus</taxon>
    </lineage>
</organism>
<evidence type="ECO:0000313" key="1">
    <source>
        <dbReference type="EMBL" id="ABO67361.1"/>
    </source>
</evidence>
<dbReference type="KEGG" id="gtn:GTNG_2009"/>
<evidence type="ECO:0000313" key="2">
    <source>
        <dbReference type="Proteomes" id="UP000001578"/>
    </source>
</evidence>
<dbReference type="AlphaFoldDB" id="A4IPV7"/>
<dbReference type="Proteomes" id="UP000001578">
    <property type="component" value="Chromosome"/>
</dbReference>